<reference evidence="3 4" key="1">
    <citation type="submission" date="2024-10" db="EMBL/GenBank/DDBJ databases">
        <title>The Natural Products Discovery Center: Release of the First 8490 Sequenced Strains for Exploring Actinobacteria Biosynthetic Diversity.</title>
        <authorList>
            <person name="Kalkreuter E."/>
            <person name="Kautsar S.A."/>
            <person name="Yang D."/>
            <person name="Bader C.D."/>
            <person name="Teijaro C.N."/>
            <person name="Fluegel L."/>
            <person name="Davis C.M."/>
            <person name="Simpson J.R."/>
            <person name="Lauterbach L."/>
            <person name="Steele A.D."/>
            <person name="Gui C."/>
            <person name="Meng S."/>
            <person name="Li G."/>
            <person name="Viehrig K."/>
            <person name="Ye F."/>
            <person name="Su P."/>
            <person name="Kiefer A.F."/>
            <person name="Nichols A."/>
            <person name="Cepeda A.J."/>
            <person name="Yan W."/>
            <person name="Fan B."/>
            <person name="Jiang Y."/>
            <person name="Adhikari A."/>
            <person name="Zheng C.-J."/>
            <person name="Schuster L."/>
            <person name="Cowan T.M."/>
            <person name="Smanski M.J."/>
            <person name="Chevrette M.G."/>
            <person name="De Carvalho L.P.S."/>
            <person name="Shen B."/>
        </authorList>
    </citation>
    <scope>NUCLEOTIDE SEQUENCE [LARGE SCALE GENOMIC DNA]</scope>
    <source>
        <strain evidence="3 4">NPDC015755</strain>
    </source>
</reference>
<comment type="caution">
    <text evidence="3">The sequence shown here is derived from an EMBL/GenBank/DDBJ whole genome shotgun (WGS) entry which is preliminary data.</text>
</comment>
<dbReference type="SUPFAM" id="SSF51735">
    <property type="entry name" value="NAD(P)-binding Rossmann-fold domains"/>
    <property type="match status" value="1"/>
</dbReference>
<name>A0ABW6YF18_9ACTN</name>
<evidence type="ECO:0000259" key="2">
    <source>
        <dbReference type="Pfam" id="PF03807"/>
    </source>
</evidence>
<sequence length="215" mass="22355">MRIGLLGTGNVARALAAGWARAGHGIVLGSRRPDDPELRAELKELLATGVRLESSASAAADAEVLVNATPGGASVALLTSIGATALAGKVLLDVAVGFQEDITLTHPVVSLGEEIQQAFPDTPVVKTLCTIDRELMVDPGSLEGPSTVFLSGDHADAKRSVRTLLTDLGWPEESVLDLGGIVTSRGQEHYALLFVGIAEAIGSYGFGIRVVPPRR</sequence>
<proteinExistence type="predicted"/>
<organism evidence="3 4">
    <name type="scientific">Streptomyces lateritius</name>
    <dbReference type="NCBI Taxonomy" id="67313"/>
    <lineage>
        <taxon>Bacteria</taxon>
        <taxon>Bacillati</taxon>
        <taxon>Actinomycetota</taxon>
        <taxon>Actinomycetes</taxon>
        <taxon>Kitasatosporales</taxon>
        <taxon>Streptomycetaceae</taxon>
        <taxon>Streptomyces</taxon>
    </lineage>
</organism>
<accession>A0ABW6YF18</accession>
<dbReference type="Proteomes" id="UP001603013">
    <property type="component" value="Unassembled WGS sequence"/>
</dbReference>
<dbReference type="RefSeq" id="WP_391935556.1">
    <property type="nucleotide sequence ID" value="NZ_JBIBSM010000010.1"/>
</dbReference>
<evidence type="ECO:0000256" key="1">
    <source>
        <dbReference type="ARBA" id="ARBA00023002"/>
    </source>
</evidence>
<dbReference type="Gene3D" id="3.40.50.720">
    <property type="entry name" value="NAD(P)-binding Rossmann-like Domain"/>
    <property type="match status" value="1"/>
</dbReference>
<dbReference type="InterPro" id="IPR028939">
    <property type="entry name" value="P5C_Rdtase_cat_N"/>
</dbReference>
<evidence type="ECO:0000313" key="3">
    <source>
        <dbReference type="EMBL" id="MFF8278418.1"/>
    </source>
</evidence>
<evidence type="ECO:0000313" key="4">
    <source>
        <dbReference type="Proteomes" id="UP001603013"/>
    </source>
</evidence>
<dbReference type="Pfam" id="PF03807">
    <property type="entry name" value="F420_oxidored"/>
    <property type="match status" value="1"/>
</dbReference>
<dbReference type="InterPro" id="IPR036291">
    <property type="entry name" value="NAD(P)-bd_dom_sf"/>
</dbReference>
<dbReference type="EMBL" id="JBIBSM010000010">
    <property type="protein sequence ID" value="MFF8278418.1"/>
    <property type="molecule type" value="Genomic_DNA"/>
</dbReference>
<keyword evidence="1" id="KW-0560">Oxidoreductase</keyword>
<feature type="domain" description="Pyrroline-5-carboxylate reductase catalytic N-terminal" evidence="2">
    <location>
        <begin position="2"/>
        <end position="97"/>
    </location>
</feature>
<protein>
    <submittedName>
        <fullName evidence="3">NADPH-dependent F420 reductase</fullName>
    </submittedName>
</protein>
<gene>
    <name evidence="3" type="ORF">ACF05T_20275</name>
</gene>
<dbReference type="InterPro" id="IPR051267">
    <property type="entry name" value="STEAP_metalloreductase"/>
</dbReference>
<keyword evidence="4" id="KW-1185">Reference proteome</keyword>
<dbReference type="PANTHER" id="PTHR14239">
    <property type="entry name" value="DUDULIN-RELATED"/>
    <property type="match status" value="1"/>
</dbReference>